<dbReference type="Proteomes" id="UP000750334">
    <property type="component" value="Unassembled WGS sequence"/>
</dbReference>
<feature type="transmembrane region" description="Helical" evidence="1">
    <location>
        <begin position="289"/>
        <end position="313"/>
    </location>
</feature>
<feature type="transmembrane region" description="Helical" evidence="1">
    <location>
        <begin position="325"/>
        <end position="345"/>
    </location>
</feature>
<keyword evidence="1" id="KW-0812">Transmembrane</keyword>
<name>A0A9P7B1K4_MAUEX</name>
<keyword evidence="1" id="KW-0472">Membrane</keyword>
<evidence type="ECO:0000313" key="2">
    <source>
        <dbReference type="EMBL" id="KAG0654297.1"/>
    </source>
</evidence>
<keyword evidence="1" id="KW-1133">Transmembrane helix</keyword>
<dbReference type="AlphaFoldDB" id="A0A9P7B1K4"/>
<sequence>MTNPSTFFNINVIDSNFTVRPISLPDNFTEASFQNYENKSDNDYILITSDSPENENVSSFLKDINMLDRIKSFRNRFQIQESHPENCTMLQFFLKDDGYIEELDFKKDSITLCMFKNFITLFGTILNKKNLLDALVTSIQKRRVSPVYFPIVLEELVLDRMDQYLTNWLDDITHSIIKTPDMEKYKKYWLKNLKWKEMLRYYAGNSRPNLEGELDMNYLKILENPKKMRNITSGIKKEFSETSANLRRYRILKDVSDFNGVHRQETFNYFDKLDHKLSELIKNKNKMKLFFQHSFLISMLICLVVTVKELYTIFQTNSVNLTNKFIISSVWLVVGIIVSFSGLLGKG</sequence>
<organism evidence="2 3">
    <name type="scientific">Maudiozyma exigua</name>
    <name type="common">Yeast</name>
    <name type="synonym">Kazachstania exigua</name>
    <dbReference type="NCBI Taxonomy" id="34358"/>
    <lineage>
        <taxon>Eukaryota</taxon>
        <taxon>Fungi</taxon>
        <taxon>Dikarya</taxon>
        <taxon>Ascomycota</taxon>
        <taxon>Saccharomycotina</taxon>
        <taxon>Saccharomycetes</taxon>
        <taxon>Saccharomycetales</taxon>
        <taxon>Saccharomycetaceae</taxon>
        <taxon>Maudiozyma</taxon>
    </lineage>
</organism>
<protein>
    <submittedName>
        <fullName evidence="2">Uncharacterized protein</fullName>
    </submittedName>
</protein>
<comment type="caution">
    <text evidence="2">The sequence shown here is derived from an EMBL/GenBank/DDBJ whole genome shotgun (WGS) entry which is preliminary data.</text>
</comment>
<keyword evidence="3" id="KW-1185">Reference proteome</keyword>
<reference evidence="2 3" key="1">
    <citation type="submission" date="2020-11" db="EMBL/GenBank/DDBJ databases">
        <title>Kefir isolates.</title>
        <authorList>
            <person name="Marcisauskas S."/>
            <person name="Kim Y."/>
            <person name="Blasche S."/>
        </authorList>
    </citation>
    <scope>NUCLEOTIDE SEQUENCE [LARGE SCALE GENOMIC DNA]</scope>
    <source>
        <strain evidence="2 3">OG2</strain>
    </source>
</reference>
<evidence type="ECO:0000256" key="1">
    <source>
        <dbReference type="SAM" id="Phobius"/>
    </source>
</evidence>
<proteinExistence type="predicted"/>
<accession>A0A9P7B1K4</accession>
<gene>
    <name evidence="2" type="ORF">C6P45_003456</name>
</gene>
<evidence type="ECO:0000313" key="3">
    <source>
        <dbReference type="Proteomes" id="UP000750334"/>
    </source>
</evidence>
<dbReference type="EMBL" id="PUHR01000352">
    <property type="protein sequence ID" value="KAG0654297.1"/>
    <property type="molecule type" value="Genomic_DNA"/>
</dbReference>